<reference evidence="2" key="1">
    <citation type="submission" date="2022-11" db="UniProtKB">
        <authorList>
            <consortium name="WormBaseParasite"/>
        </authorList>
    </citation>
    <scope>IDENTIFICATION</scope>
</reference>
<protein>
    <submittedName>
        <fullName evidence="2">Uncharacterized protein</fullName>
    </submittedName>
</protein>
<evidence type="ECO:0000313" key="2">
    <source>
        <dbReference type="WBParaSite" id="Gr19_v10_g1687.t1"/>
    </source>
</evidence>
<name>A0A914HG72_GLORO</name>
<sequence length="121" mass="13784">MKEFEFTKSELMLRQTLVFGFQHELVIRCFQCFPKTFVGCAWITFGSGIKKSNEKSVIIPIYEIELMSGCYGTTIMLMLTNEQTTPAPFLTKIIEMPLNAVIWPITRPPRQVAFTTLVAAI</sequence>
<organism evidence="1 2">
    <name type="scientific">Globodera rostochiensis</name>
    <name type="common">Golden nematode worm</name>
    <name type="synonym">Heterodera rostochiensis</name>
    <dbReference type="NCBI Taxonomy" id="31243"/>
    <lineage>
        <taxon>Eukaryota</taxon>
        <taxon>Metazoa</taxon>
        <taxon>Ecdysozoa</taxon>
        <taxon>Nematoda</taxon>
        <taxon>Chromadorea</taxon>
        <taxon>Rhabditida</taxon>
        <taxon>Tylenchina</taxon>
        <taxon>Tylenchomorpha</taxon>
        <taxon>Tylenchoidea</taxon>
        <taxon>Heteroderidae</taxon>
        <taxon>Heteroderinae</taxon>
        <taxon>Globodera</taxon>
    </lineage>
</organism>
<dbReference type="WBParaSite" id="Gr19_v10_g1687.t1">
    <property type="protein sequence ID" value="Gr19_v10_g1687.t1"/>
    <property type="gene ID" value="Gr19_v10_g1687"/>
</dbReference>
<dbReference type="Proteomes" id="UP000887572">
    <property type="component" value="Unplaced"/>
</dbReference>
<dbReference type="AlphaFoldDB" id="A0A914HG72"/>
<accession>A0A914HG72</accession>
<proteinExistence type="predicted"/>
<evidence type="ECO:0000313" key="1">
    <source>
        <dbReference type="Proteomes" id="UP000887572"/>
    </source>
</evidence>
<keyword evidence="1" id="KW-1185">Reference proteome</keyword>